<feature type="transmembrane region" description="Helical" evidence="1">
    <location>
        <begin position="115"/>
        <end position="134"/>
    </location>
</feature>
<feature type="transmembrane region" description="Helical" evidence="1">
    <location>
        <begin position="46"/>
        <end position="65"/>
    </location>
</feature>
<keyword evidence="3" id="KW-1185">Reference proteome</keyword>
<evidence type="ECO:0000313" key="3">
    <source>
        <dbReference type="Proteomes" id="UP000289440"/>
    </source>
</evidence>
<keyword evidence="1" id="KW-0812">Transmembrane</keyword>
<gene>
    <name evidence="2" type="ORF">NCTC10166_00531</name>
</gene>
<name>A0A449A5W8_9BACT</name>
<accession>A0A449A5W8</accession>
<sequence length="135" mass="15525">MIKVITQVISGIITKVIKGKPIHVKVKLKPSEIDEIIHKIKNIKSYFLLLMANFTAKINAIILNIKNINKKTNCFIHNQNCSIAFSGSIFWLSFLGIKNSNIAKNKRMIIKIVKIIFNFWIFFVISSISNFLFIK</sequence>
<evidence type="ECO:0000256" key="1">
    <source>
        <dbReference type="SAM" id="Phobius"/>
    </source>
</evidence>
<dbReference type="EMBL" id="LR214951">
    <property type="protein sequence ID" value="VEU59553.1"/>
    <property type="molecule type" value="Genomic_DNA"/>
</dbReference>
<protein>
    <submittedName>
        <fullName evidence="2">Uncharacterized protein</fullName>
    </submittedName>
</protein>
<keyword evidence="1" id="KW-0472">Membrane</keyword>
<proteinExistence type="predicted"/>
<dbReference type="KEGG" id="mnu:NCTC10166_00531"/>
<organism evidence="2 3">
    <name type="scientific">Mesomycoplasma neurolyticum</name>
    <dbReference type="NCBI Taxonomy" id="2120"/>
    <lineage>
        <taxon>Bacteria</taxon>
        <taxon>Bacillati</taxon>
        <taxon>Mycoplasmatota</taxon>
        <taxon>Mycoplasmoidales</taxon>
        <taxon>Metamycoplasmataceae</taxon>
        <taxon>Mesomycoplasma</taxon>
    </lineage>
</organism>
<evidence type="ECO:0000313" key="2">
    <source>
        <dbReference type="EMBL" id="VEU59553.1"/>
    </source>
</evidence>
<dbReference type="Proteomes" id="UP000289440">
    <property type="component" value="Chromosome"/>
</dbReference>
<keyword evidence="1" id="KW-1133">Transmembrane helix</keyword>
<feature type="transmembrane region" description="Helical" evidence="1">
    <location>
        <begin position="77"/>
        <end position="95"/>
    </location>
</feature>
<dbReference type="RefSeq" id="WP_129719936.1">
    <property type="nucleotide sequence ID" value="NZ_LR214951.1"/>
</dbReference>
<reference evidence="2 3" key="1">
    <citation type="submission" date="2019-01" db="EMBL/GenBank/DDBJ databases">
        <authorList>
            <consortium name="Pathogen Informatics"/>
        </authorList>
    </citation>
    <scope>NUCLEOTIDE SEQUENCE [LARGE SCALE GENOMIC DNA]</scope>
    <source>
        <strain evidence="2 3">NCTC10166</strain>
    </source>
</reference>
<dbReference type="AlphaFoldDB" id="A0A449A5W8"/>